<dbReference type="EMBL" id="SDMP01000004">
    <property type="protein sequence ID" value="RYR60308.1"/>
    <property type="molecule type" value="Genomic_DNA"/>
</dbReference>
<name>A0A445DAS9_ARAHY</name>
<evidence type="ECO:0000256" key="1">
    <source>
        <dbReference type="ARBA" id="ARBA00004167"/>
    </source>
</evidence>
<sequence length="432" mass="50499">MMLRIKSLENLHGKYTPSRNTTKSVILLPLILLLLIFLVYPYQSFPKISEVGTNNLNLNNRSSSDTKRCNIFNGDWVPYSEGPYYNNETCNLIIDQQNCIKFGRPDMEFLKWRWKPYECELPLFNATQFLEIVKGKSMAFVGDSVGRNQMNSLLCLLSHVAQPEDISQRYKTDAIYFRRWFYADYNFTLVTLWSPYLVKTSDVDPNGHSSNSLMNLHLDKADEAWVREIESFDFVIVSAGQWFFRPLIFYENDTIVGCHKCELKGIKDLSHYYGYKMAMRTALRSLINLKGYKGVTFLRTFSPAHFENADWNKGGSCERTKPYTKEEIKLDGYILWTYMTQVEEFIEAQREAKERGLQLLMMNTTEIMLRRPDGHPNNYVYGHHSSKGKKVIHNDCVHWCLPGPIDTWNEFLLYLLKMGSQFSFNSNLERFV</sequence>
<dbReference type="STRING" id="3818.A0A445DAS9"/>
<dbReference type="GO" id="GO:0005794">
    <property type="term" value="C:Golgi apparatus"/>
    <property type="evidence" value="ECO:0007669"/>
    <property type="project" value="TreeGrafter"/>
</dbReference>
<feature type="transmembrane region" description="Helical" evidence="7">
    <location>
        <begin position="21"/>
        <end position="42"/>
    </location>
</feature>
<comment type="subcellular location">
    <subcellularLocation>
        <location evidence="1">Membrane</location>
        <topology evidence="1">Single-pass membrane protein</topology>
    </subcellularLocation>
</comment>
<dbReference type="Pfam" id="PF14416">
    <property type="entry name" value="PMR5N"/>
    <property type="match status" value="1"/>
</dbReference>
<evidence type="ECO:0000256" key="6">
    <source>
        <dbReference type="ARBA" id="ARBA00023136"/>
    </source>
</evidence>
<dbReference type="AlphaFoldDB" id="A0A445DAS9"/>
<reference evidence="10 11" key="1">
    <citation type="submission" date="2019-01" db="EMBL/GenBank/DDBJ databases">
        <title>Sequencing of cultivated peanut Arachis hypogaea provides insights into genome evolution and oil improvement.</title>
        <authorList>
            <person name="Chen X."/>
        </authorList>
    </citation>
    <scope>NUCLEOTIDE SEQUENCE [LARGE SCALE GENOMIC DNA]</scope>
    <source>
        <strain evidence="11">cv. Fuhuasheng</strain>
        <tissue evidence="10">Leaves</tissue>
    </source>
</reference>
<comment type="caution">
    <text evidence="10">The sequence shown here is derived from an EMBL/GenBank/DDBJ whole genome shotgun (WGS) entry which is preliminary data.</text>
</comment>
<keyword evidence="11" id="KW-1185">Reference proteome</keyword>
<dbReference type="SMR" id="A0A445DAS9"/>
<dbReference type="InterPro" id="IPR026057">
    <property type="entry name" value="TBL_C"/>
</dbReference>
<accession>A0A445DAS9</accession>
<dbReference type="PANTHER" id="PTHR32285">
    <property type="entry name" value="PROTEIN TRICHOME BIREFRINGENCE-LIKE 9-RELATED"/>
    <property type="match status" value="1"/>
</dbReference>
<dbReference type="OrthoDB" id="630188at2759"/>
<feature type="domain" description="Trichome birefringence-like N-terminal" evidence="9">
    <location>
        <begin position="68"/>
        <end position="120"/>
    </location>
</feature>
<dbReference type="Gramene" id="arahy.Tifrunner.gnm2.ann2.Ah04g427200.1">
    <property type="protein sequence ID" value="arahy.Tifrunner.gnm2.ann2.Ah04g427200.1-CDS"/>
    <property type="gene ID" value="arahy.Tifrunner.gnm2.ann2.Ah04g427200"/>
</dbReference>
<dbReference type="InterPro" id="IPR025846">
    <property type="entry name" value="TBL_N"/>
</dbReference>
<comment type="similarity">
    <text evidence="2">Belongs to the PC-esterase family. TBL subfamily.</text>
</comment>
<dbReference type="PANTHER" id="PTHR32285:SF13">
    <property type="entry name" value="TRICHOME BIREFRINGENCE-LIKE N-TERMINAL DOMAIN-CONTAINING PROTEIN"/>
    <property type="match status" value="1"/>
</dbReference>
<protein>
    <submittedName>
        <fullName evidence="10">Uncharacterized protein</fullName>
    </submittedName>
</protein>
<dbReference type="Pfam" id="PF13839">
    <property type="entry name" value="PC-Esterase"/>
    <property type="match status" value="1"/>
</dbReference>
<evidence type="ECO:0000259" key="8">
    <source>
        <dbReference type="Pfam" id="PF13839"/>
    </source>
</evidence>
<gene>
    <name evidence="10" type="ORF">Ahy_A04g017387</name>
</gene>
<evidence type="ECO:0000256" key="4">
    <source>
        <dbReference type="ARBA" id="ARBA00022968"/>
    </source>
</evidence>
<evidence type="ECO:0000256" key="2">
    <source>
        <dbReference type="ARBA" id="ARBA00007727"/>
    </source>
</evidence>
<feature type="domain" description="Trichome birefringence-like C-terminal" evidence="8">
    <location>
        <begin position="121"/>
        <end position="413"/>
    </location>
</feature>
<keyword evidence="4" id="KW-0735">Signal-anchor</keyword>
<dbReference type="GO" id="GO:0016413">
    <property type="term" value="F:O-acetyltransferase activity"/>
    <property type="evidence" value="ECO:0007669"/>
    <property type="project" value="InterPro"/>
</dbReference>
<evidence type="ECO:0000313" key="11">
    <source>
        <dbReference type="Proteomes" id="UP000289738"/>
    </source>
</evidence>
<organism evidence="10 11">
    <name type="scientific">Arachis hypogaea</name>
    <name type="common">Peanut</name>
    <dbReference type="NCBI Taxonomy" id="3818"/>
    <lineage>
        <taxon>Eukaryota</taxon>
        <taxon>Viridiplantae</taxon>
        <taxon>Streptophyta</taxon>
        <taxon>Embryophyta</taxon>
        <taxon>Tracheophyta</taxon>
        <taxon>Spermatophyta</taxon>
        <taxon>Magnoliopsida</taxon>
        <taxon>eudicotyledons</taxon>
        <taxon>Gunneridae</taxon>
        <taxon>Pentapetalae</taxon>
        <taxon>rosids</taxon>
        <taxon>fabids</taxon>
        <taxon>Fabales</taxon>
        <taxon>Fabaceae</taxon>
        <taxon>Papilionoideae</taxon>
        <taxon>50 kb inversion clade</taxon>
        <taxon>dalbergioids sensu lato</taxon>
        <taxon>Dalbergieae</taxon>
        <taxon>Pterocarpus clade</taxon>
        <taxon>Arachis</taxon>
    </lineage>
</organism>
<evidence type="ECO:0000313" key="10">
    <source>
        <dbReference type="EMBL" id="RYR60308.1"/>
    </source>
</evidence>
<dbReference type="Proteomes" id="UP000289738">
    <property type="component" value="Chromosome A04"/>
</dbReference>
<dbReference type="InterPro" id="IPR029962">
    <property type="entry name" value="TBL"/>
</dbReference>
<keyword evidence="5 7" id="KW-1133">Transmembrane helix</keyword>
<evidence type="ECO:0000259" key="9">
    <source>
        <dbReference type="Pfam" id="PF14416"/>
    </source>
</evidence>
<evidence type="ECO:0000256" key="7">
    <source>
        <dbReference type="SAM" id="Phobius"/>
    </source>
</evidence>
<keyword evidence="6 7" id="KW-0472">Membrane</keyword>
<evidence type="ECO:0000256" key="3">
    <source>
        <dbReference type="ARBA" id="ARBA00022692"/>
    </source>
</evidence>
<dbReference type="GO" id="GO:0016020">
    <property type="term" value="C:membrane"/>
    <property type="evidence" value="ECO:0007669"/>
    <property type="project" value="UniProtKB-SubCell"/>
</dbReference>
<keyword evidence="3 7" id="KW-0812">Transmembrane</keyword>
<proteinExistence type="inferred from homology"/>
<evidence type="ECO:0000256" key="5">
    <source>
        <dbReference type="ARBA" id="ARBA00022989"/>
    </source>
</evidence>